<protein>
    <submittedName>
        <fullName evidence="2">Uncharacterized protein</fullName>
    </submittedName>
</protein>
<evidence type="ECO:0000256" key="1">
    <source>
        <dbReference type="SAM" id="MobiDB-lite"/>
    </source>
</evidence>
<gene>
    <name evidence="2" type="ORF">PtrM4_101070</name>
</gene>
<feature type="region of interest" description="Disordered" evidence="1">
    <location>
        <begin position="1"/>
        <end position="46"/>
    </location>
</feature>
<evidence type="ECO:0000313" key="2">
    <source>
        <dbReference type="EMBL" id="KAF7570105.1"/>
    </source>
</evidence>
<dbReference type="RefSeq" id="XP_065961874.1">
    <property type="nucleotide sequence ID" value="XM_066107425.1"/>
</dbReference>
<dbReference type="EMBL" id="NQIK02000005">
    <property type="protein sequence ID" value="KAF7570105.1"/>
    <property type="molecule type" value="Genomic_DNA"/>
</dbReference>
<proteinExistence type="predicted"/>
<organism evidence="2 3">
    <name type="scientific">Pyrenophora tritici-repentis</name>
    <dbReference type="NCBI Taxonomy" id="45151"/>
    <lineage>
        <taxon>Eukaryota</taxon>
        <taxon>Fungi</taxon>
        <taxon>Dikarya</taxon>
        <taxon>Ascomycota</taxon>
        <taxon>Pezizomycotina</taxon>
        <taxon>Dothideomycetes</taxon>
        <taxon>Pleosporomycetidae</taxon>
        <taxon>Pleosporales</taxon>
        <taxon>Pleosporineae</taxon>
        <taxon>Pleosporaceae</taxon>
        <taxon>Pyrenophora</taxon>
    </lineage>
</organism>
<evidence type="ECO:0000313" key="3">
    <source>
        <dbReference type="Proteomes" id="UP000245464"/>
    </source>
</evidence>
<reference evidence="2" key="1">
    <citation type="journal article" date="2018" name="BMC Genomics">
        <title>Comparative genomics of the wheat fungal pathogen Pyrenophora tritici-repentis reveals chromosomal variations and genome plasticity.</title>
        <authorList>
            <person name="Moolhuijzen P."/>
            <person name="See P.T."/>
            <person name="Hane J.K."/>
            <person name="Shi G."/>
            <person name="Liu Z."/>
            <person name="Oliver R.P."/>
            <person name="Moffat C.S."/>
        </authorList>
    </citation>
    <scope>NUCLEOTIDE SEQUENCE [LARGE SCALE GENOMIC DNA]</scope>
    <source>
        <strain evidence="2">M4</strain>
    </source>
</reference>
<dbReference type="KEGG" id="ptrr:6344421"/>
<sequence>MADADDTNGKAPLRRKDTGIATSNPFPGQSLGALPMGAMGQGLQSSGPAEWEWLTMSL</sequence>
<accession>A0A834RUN8</accession>
<dbReference type="Proteomes" id="UP000245464">
    <property type="component" value="Chromosome 5"/>
</dbReference>
<dbReference type="AlphaFoldDB" id="A0A834RUN8"/>
<name>A0A834RUN8_9PLEO</name>
<comment type="caution">
    <text evidence="2">The sequence shown here is derived from an EMBL/GenBank/DDBJ whole genome shotgun (WGS) entry which is preliminary data.</text>
</comment>
<dbReference type="GeneID" id="6344421"/>